<dbReference type="Proteomes" id="UP000275267">
    <property type="component" value="Unassembled WGS sequence"/>
</dbReference>
<protein>
    <submittedName>
        <fullName evidence="1">Uncharacterized protein</fullName>
    </submittedName>
</protein>
<name>A0A3L6Q3T7_PANMI</name>
<sequence length="147" mass="16385">MTFCGPCASSTGDAHNMVSAVTLRFLTVKAAAMSSPPAMLRPDAWPWDMVRKSSIAARQREKDAHDKKKLKLASGGQRLKGCQIRQESAHGESVYRCNVRALFDEIPTPHLVPETTPFPLDILPIMTTARRRGLRWRFRGLGKKQGL</sequence>
<evidence type="ECO:0000313" key="1">
    <source>
        <dbReference type="EMBL" id="RLM73319.1"/>
    </source>
</evidence>
<evidence type="ECO:0000313" key="2">
    <source>
        <dbReference type="Proteomes" id="UP000275267"/>
    </source>
</evidence>
<dbReference type="GO" id="GO:0009941">
    <property type="term" value="C:chloroplast envelope"/>
    <property type="evidence" value="ECO:0007669"/>
    <property type="project" value="TreeGrafter"/>
</dbReference>
<dbReference type="PANTHER" id="PTHR37229">
    <property type="entry name" value="6,7-DIMETHYL-8-RIBITYLLUMAZINE SYNTHASE"/>
    <property type="match status" value="1"/>
</dbReference>
<accession>A0A3L6Q3T7</accession>
<dbReference type="EMBL" id="PQIB02000013">
    <property type="protein sequence ID" value="RLM73319.1"/>
    <property type="molecule type" value="Genomic_DNA"/>
</dbReference>
<gene>
    <name evidence="1" type="ORF">C2845_PM15G02660</name>
</gene>
<keyword evidence="2" id="KW-1185">Reference proteome</keyword>
<comment type="caution">
    <text evidence="1">The sequence shown here is derived from an EMBL/GenBank/DDBJ whole genome shotgun (WGS) entry which is preliminary data.</text>
</comment>
<dbReference type="PANTHER" id="PTHR37229:SF2">
    <property type="entry name" value="6,7-DIMETHYL-8-RIBITYLLUMAZINE SYNTHASE"/>
    <property type="match status" value="1"/>
</dbReference>
<reference evidence="2" key="1">
    <citation type="journal article" date="2019" name="Nat. Commun.">
        <title>The genome of broomcorn millet.</title>
        <authorList>
            <person name="Zou C."/>
            <person name="Miki D."/>
            <person name="Li D."/>
            <person name="Tang Q."/>
            <person name="Xiao L."/>
            <person name="Rajput S."/>
            <person name="Deng P."/>
            <person name="Jia W."/>
            <person name="Huang R."/>
            <person name="Zhang M."/>
            <person name="Sun Y."/>
            <person name="Hu J."/>
            <person name="Fu X."/>
            <person name="Schnable P.S."/>
            <person name="Li F."/>
            <person name="Zhang H."/>
            <person name="Feng B."/>
            <person name="Zhu X."/>
            <person name="Liu R."/>
            <person name="Schnable J.C."/>
            <person name="Zhu J.-K."/>
            <person name="Zhang H."/>
        </authorList>
    </citation>
    <scope>NUCLEOTIDE SEQUENCE [LARGE SCALE GENOMIC DNA]</scope>
</reference>
<proteinExistence type="predicted"/>
<dbReference type="STRING" id="4540.A0A3L6Q3T7"/>
<dbReference type="AlphaFoldDB" id="A0A3L6Q3T7"/>
<organism evidence="1 2">
    <name type="scientific">Panicum miliaceum</name>
    <name type="common">Proso millet</name>
    <name type="synonym">Broomcorn millet</name>
    <dbReference type="NCBI Taxonomy" id="4540"/>
    <lineage>
        <taxon>Eukaryota</taxon>
        <taxon>Viridiplantae</taxon>
        <taxon>Streptophyta</taxon>
        <taxon>Embryophyta</taxon>
        <taxon>Tracheophyta</taxon>
        <taxon>Spermatophyta</taxon>
        <taxon>Magnoliopsida</taxon>
        <taxon>Liliopsida</taxon>
        <taxon>Poales</taxon>
        <taxon>Poaceae</taxon>
        <taxon>PACMAD clade</taxon>
        <taxon>Panicoideae</taxon>
        <taxon>Panicodae</taxon>
        <taxon>Paniceae</taxon>
        <taxon>Panicinae</taxon>
        <taxon>Panicum</taxon>
        <taxon>Panicum sect. Panicum</taxon>
    </lineage>
</organism>